<dbReference type="Gene3D" id="3.30.70.1320">
    <property type="entry name" value="Multidrug efflux transporter AcrB pore domain like"/>
    <property type="match status" value="1"/>
</dbReference>
<dbReference type="STRING" id="364199.SAMN04489858_11329"/>
<feature type="transmembrane region" description="Helical" evidence="1">
    <location>
        <begin position="334"/>
        <end position="353"/>
    </location>
</feature>
<feature type="transmembrane region" description="Helical" evidence="1">
    <location>
        <begin position="20"/>
        <end position="39"/>
    </location>
</feature>
<feature type="transmembrane region" description="Helical" evidence="1">
    <location>
        <begin position="851"/>
        <end position="868"/>
    </location>
</feature>
<evidence type="ECO:0000313" key="2">
    <source>
        <dbReference type="EMBL" id="SET88533.1"/>
    </source>
</evidence>
<dbReference type="OrthoDB" id="9807350at2"/>
<dbReference type="InterPro" id="IPR027463">
    <property type="entry name" value="AcrB_DN_DC_subdom"/>
</dbReference>
<feature type="transmembrane region" description="Helical" evidence="1">
    <location>
        <begin position="950"/>
        <end position="971"/>
    </location>
</feature>
<sequence length="1027" mass="106739">MIDPIASKGFSSVFVARPILAVVCNLLIVIAGIAAYMGLDIREMPQVDQPVISVRASFDNAAPDTVDTEVTEILEDGLSAVEGLLAYSSQSSAGMSRITLEFSDGVDIDTAANEAREIISGLARDLPEDVDPTVSKSDSDSDPIMRLALTGDATLAELTDLAEGPVSDRLDLIDGIASVEVAGDQAQEYLVELNMAAMIGRGLTVSDVQAALSTLDLAPALGSLESATQDILLKLSGSEVRAQDIARLPIDDHTRIGDVARVQLTAQERSVVARVNGAPSVGVNIVRQSQSNTLAISRDVRDAVAELQQDLPDGIRLIVSADDGVFIDRALNEVMSSIMLAVLIVVLVIFAFLRVWRATLIPALTIPVALTGTLAAIWAAGFSINTISLLALVLATGMVVDDAIVVVENVVRRRQEGLGRRAAAAQGANEVFFAVISTTATLAAVFIPISFLPGQAGGIFAEFGFVLAFCVTVSSVVALTLVPMLAAFLDPGRIAPGSDAASGPGLLGRGCLWLVDRALGHPVLVLGLVAGFAVISAGVYGSLNSALTPAEDRGAVMIAGRAPSGVSVAFTDEQFRQVEEILAPYVATGEVAVVQSLVGLGGGSSGILIVRLADWADRGRSQQQFLAELQPQLNRIAGMTVFARSPNSLGIRGAGNGLTFAVTGDDGDSLVSNSKALVAAMAARPDIFVSPQLSEESYAPEIQVTLNEELAQELGLSLTDITDTIGAMTSGVDAAEVFLNGQETTVAILPGGRPINDPSDLDRAFARTSDGAFLPLSSVASFDQVPSLSSIDREGGSRAVSIQSNLAADVDLGQAMQTVQGLSREVLGGDGAIVFTGEAATLQSSESGTQAVFAIAFLVVLLVLAAQFESLISAVVIMLTVPFGLGAAVIAIALTGGSLNYYSQIGLVMLIGIMAKNGILIVEFANQLRQRGQDIDSAIREAMRLRLRPVMMTMVSTVLGGAPLVLSLGAGAEARQAVGWVVVGGLGFATVFTLFLTPVLYRRLAPLGGEPGHAARQLAREEAALIA</sequence>
<gene>
    <name evidence="2" type="ORF">SAMN04489858_11329</name>
</gene>
<protein>
    <submittedName>
        <fullName evidence="2">Hydrophobe/amphiphile efflux-1 (HAE1) family protein</fullName>
    </submittedName>
</protein>
<dbReference type="InterPro" id="IPR001036">
    <property type="entry name" value="Acrflvin-R"/>
</dbReference>
<proteinExistence type="predicted"/>
<feature type="transmembrane region" description="Helical" evidence="1">
    <location>
        <begin position="463"/>
        <end position="489"/>
    </location>
</feature>
<keyword evidence="1" id="KW-0472">Membrane</keyword>
<evidence type="ECO:0000256" key="1">
    <source>
        <dbReference type="SAM" id="Phobius"/>
    </source>
</evidence>
<dbReference type="Gene3D" id="3.30.70.1430">
    <property type="entry name" value="Multidrug efflux transporter AcrB pore domain"/>
    <property type="match status" value="2"/>
</dbReference>
<dbReference type="Gene3D" id="3.30.70.1440">
    <property type="entry name" value="Multidrug efflux transporter AcrB pore domain"/>
    <property type="match status" value="1"/>
</dbReference>
<keyword evidence="3" id="KW-1185">Reference proteome</keyword>
<reference evidence="2 3" key="1">
    <citation type="submission" date="2016-10" db="EMBL/GenBank/DDBJ databases">
        <authorList>
            <person name="de Groot N.N."/>
        </authorList>
    </citation>
    <scope>NUCLEOTIDE SEQUENCE [LARGE SCALE GENOMIC DNA]</scope>
    <source>
        <strain evidence="2 3">DSM 17862</strain>
    </source>
</reference>
<dbReference type="AlphaFoldDB" id="A0A1I0HWT2"/>
<name>A0A1I0HWT2_9RHOB</name>
<feature type="transmembrane region" description="Helical" evidence="1">
    <location>
        <begin position="977"/>
        <end position="1001"/>
    </location>
</feature>
<dbReference type="PANTHER" id="PTHR32063:SF14">
    <property type="entry name" value="BLL4319 PROTEIN"/>
    <property type="match status" value="1"/>
</dbReference>
<feature type="transmembrane region" description="Helical" evidence="1">
    <location>
        <begin position="901"/>
        <end position="922"/>
    </location>
</feature>
<dbReference type="Proteomes" id="UP000199180">
    <property type="component" value="Unassembled WGS sequence"/>
</dbReference>
<dbReference type="SUPFAM" id="SSF82714">
    <property type="entry name" value="Multidrug efflux transporter AcrB TolC docking domain, DN and DC subdomains"/>
    <property type="match status" value="2"/>
</dbReference>
<keyword evidence="1" id="KW-0812">Transmembrane</keyword>
<evidence type="ECO:0000313" key="3">
    <source>
        <dbReference type="Proteomes" id="UP000199180"/>
    </source>
</evidence>
<organism evidence="2 3">
    <name type="scientific">Paracoccus homiensis</name>
    <dbReference type="NCBI Taxonomy" id="364199"/>
    <lineage>
        <taxon>Bacteria</taxon>
        <taxon>Pseudomonadati</taxon>
        <taxon>Pseudomonadota</taxon>
        <taxon>Alphaproteobacteria</taxon>
        <taxon>Rhodobacterales</taxon>
        <taxon>Paracoccaceae</taxon>
        <taxon>Paracoccus</taxon>
    </lineage>
</organism>
<dbReference type="GO" id="GO:0005886">
    <property type="term" value="C:plasma membrane"/>
    <property type="evidence" value="ECO:0007669"/>
    <property type="project" value="TreeGrafter"/>
</dbReference>
<dbReference type="Pfam" id="PF00873">
    <property type="entry name" value="ACR_tran"/>
    <property type="match status" value="1"/>
</dbReference>
<dbReference type="Gene3D" id="3.30.2090.10">
    <property type="entry name" value="Multidrug efflux transporter AcrB TolC docking domain, DN and DC subdomains"/>
    <property type="match status" value="2"/>
</dbReference>
<dbReference type="RefSeq" id="WP_090736729.1">
    <property type="nucleotide sequence ID" value="NZ_FOHO01000013.1"/>
</dbReference>
<dbReference type="SUPFAM" id="SSF82866">
    <property type="entry name" value="Multidrug efflux transporter AcrB transmembrane domain"/>
    <property type="match status" value="2"/>
</dbReference>
<feature type="transmembrane region" description="Helical" evidence="1">
    <location>
        <begin position="431"/>
        <end position="451"/>
    </location>
</feature>
<feature type="transmembrane region" description="Helical" evidence="1">
    <location>
        <begin position="523"/>
        <end position="543"/>
    </location>
</feature>
<dbReference type="SUPFAM" id="SSF82693">
    <property type="entry name" value="Multidrug efflux transporter AcrB pore domain, PN1, PN2, PC1 and PC2 subdomains"/>
    <property type="match status" value="3"/>
</dbReference>
<feature type="transmembrane region" description="Helical" evidence="1">
    <location>
        <begin position="360"/>
        <end position="381"/>
    </location>
</feature>
<feature type="transmembrane region" description="Helical" evidence="1">
    <location>
        <begin position="387"/>
        <end position="411"/>
    </location>
</feature>
<dbReference type="Gene3D" id="1.20.1640.10">
    <property type="entry name" value="Multidrug efflux transporter AcrB transmembrane domain"/>
    <property type="match status" value="2"/>
</dbReference>
<feature type="transmembrane region" description="Helical" evidence="1">
    <location>
        <begin position="875"/>
        <end position="895"/>
    </location>
</feature>
<dbReference type="EMBL" id="FOHO01000013">
    <property type="protein sequence ID" value="SET88533.1"/>
    <property type="molecule type" value="Genomic_DNA"/>
</dbReference>
<dbReference type="GO" id="GO:0042910">
    <property type="term" value="F:xenobiotic transmembrane transporter activity"/>
    <property type="evidence" value="ECO:0007669"/>
    <property type="project" value="TreeGrafter"/>
</dbReference>
<dbReference type="PANTHER" id="PTHR32063">
    <property type="match status" value="1"/>
</dbReference>
<keyword evidence="1" id="KW-1133">Transmembrane helix</keyword>
<dbReference type="PRINTS" id="PR00702">
    <property type="entry name" value="ACRIFLAVINRP"/>
</dbReference>
<accession>A0A1I0HWT2</accession>